<dbReference type="SMART" id="SM00220">
    <property type="entry name" value="S_TKc"/>
    <property type="match status" value="1"/>
</dbReference>
<evidence type="ECO:0000256" key="2">
    <source>
        <dbReference type="ARBA" id="ARBA00022741"/>
    </source>
</evidence>
<gene>
    <name evidence="8" type="primary">pknB_10</name>
    <name evidence="8" type="ORF">Pla110_37650</name>
</gene>
<evidence type="ECO:0000313" key="8">
    <source>
        <dbReference type="EMBL" id="QDU82013.1"/>
    </source>
</evidence>
<feature type="compositionally biased region" description="Polar residues" evidence="6">
    <location>
        <begin position="485"/>
        <end position="506"/>
    </location>
</feature>
<evidence type="ECO:0000313" key="9">
    <source>
        <dbReference type="Proteomes" id="UP000317178"/>
    </source>
</evidence>
<evidence type="ECO:0000256" key="5">
    <source>
        <dbReference type="PROSITE-ProRule" id="PRU10141"/>
    </source>
</evidence>
<dbReference type="InterPro" id="IPR000719">
    <property type="entry name" value="Prot_kinase_dom"/>
</dbReference>
<dbReference type="OrthoDB" id="6111975at2"/>
<dbReference type="GO" id="GO:0005524">
    <property type="term" value="F:ATP binding"/>
    <property type="evidence" value="ECO:0007669"/>
    <property type="project" value="UniProtKB-UniRule"/>
</dbReference>
<keyword evidence="3 8" id="KW-0418">Kinase</keyword>
<dbReference type="AlphaFoldDB" id="A0A518CS22"/>
<proteinExistence type="predicted"/>
<dbReference type="Pfam" id="PF00069">
    <property type="entry name" value="Pkinase"/>
    <property type="match status" value="1"/>
</dbReference>
<dbReference type="EC" id="2.7.11.1" evidence="8"/>
<evidence type="ECO:0000256" key="1">
    <source>
        <dbReference type="ARBA" id="ARBA00022679"/>
    </source>
</evidence>
<dbReference type="PROSITE" id="PS50011">
    <property type="entry name" value="PROTEIN_KINASE_DOM"/>
    <property type="match status" value="1"/>
</dbReference>
<dbReference type="CDD" id="cd14014">
    <property type="entry name" value="STKc_PknB_like"/>
    <property type="match status" value="1"/>
</dbReference>
<dbReference type="InterPro" id="IPR008271">
    <property type="entry name" value="Ser/Thr_kinase_AS"/>
</dbReference>
<feature type="compositionally biased region" description="Low complexity" evidence="6">
    <location>
        <begin position="522"/>
        <end position="535"/>
    </location>
</feature>
<protein>
    <submittedName>
        <fullName evidence="8">Serine/threonine-protein kinase PknB</fullName>
        <ecNumber evidence="8">2.7.11.1</ecNumber>
    </submittedName>
</protein>
<sequence>MPNSSFADGSDPQLDEDLSSQEGDASTEQSEEKDDQPASTVKSDKLLDEVSNEDDAPLTYSTREQGLDQDTVLRVPSTGSSVNAPPPTDPMLPTVSPLADGDISPSEVRFRLFPREQGLPADAPLPETAGIVLGHFRIEERIGAGGMGAVFRAIDERLQRIVALKVLSPTQLHQPDAIQRFRNEARSAARLDHENIARVYYFGEEKGVHFIAYEYVIGPNVRQLIHQEGRLKPADAVYYTHQVASALNHTSAAGVIHRDIKPSNIIVTPAGMAKLVDLGLARQESTESQGDLTVAGTTLGTFDYIAPEQAKDPRFVDVRADIYSLGCSLYHMLTGEPPYPGGTFVQKLFHHESKEVPDPADKVPNLPPLLTHIVQKMMASDPAERYPTPNELLHELEQVAQQLGMPGGPSRPFRRSAPISKRQAQWESSLSWIFMAILLIGMVIIIDVVSQNATTLSPEGSNSERNTAIQPEEKPAVDPPDPGPASTQAIVPAPSTSDDTNNSLNMLANEDDSNIPRDIKPTDTNTNPPKTSSPSRPQDVKKLFVLKNSDGGADEAFATLEQALEFSPRNGVIEIASSPETPIVINQPFQLVKKSITLRSASGTRPRIQFRYESKRSSSYEGLIDLRDNCSLSLHNLDLEFQIDPLFSDSVPTLFTLMGKGNSLLMSGCSVTVLKSGLKKASIVRVKRPTELNDVNTFTPTLAVDPDANKAEIEISSSFFRGQARLFQIDVVVPTRIAINKSVVAADTDTIYLENSNTGVWPLSNFEKAPEGTSSLELNIAQSTFLCGGPFFNLDWTLDSLAEIPPMQIHSANNVFISHPSGHTFLQTHIVDKQQTVSLIHFLPERLKWNDRKGSDYFSEFGSYFANEYGDREPFAFDPPISDIQAWRRLWRNASERELTSKETTVQPKGVTPNIPVVNLTLEDFFLEGEPGENSPVKGSSDGQNDAGAPIKELIDLMPTISPTSKPSEKPNSAGGRNQAATS</sequence>
<dbReference type="PROSITE" id="PS00108">
    <property type="entry name" value="PROTEIN_KINASE_ST"/>
    <property type="match status" value="1"/>
</dbReference>
<keyword evidence="1 8" id="KW-0808">Transferase</keyword>
<dbReference type="PANTHER" id="PTHR43289:SF6">
    <property type="entry name" value="SERINE_THREONINE-PROTEIN KINASE NEKL-3"/>
    <property type="match status" value="1"/>
</dbReference>
<keyword evidence="4 5" id="KW-0067">ATP-binding</keyword>
<dbReference type="InterPro" id="IPR017441">
    <property type="entry name" value="Protein_kinase_ATP_BS"/>
</dbReference>
<feature type="domain" description="Protein kinase" evidence="7">
    <location>
        <begin position="136"/>
        <end position="397"/>
    </location>
</feature>
<feature type="region of interest" description="Disordered" evidence="6">
    <location>
        <begin position="928"/>
        <end position="983"/>
    </location>
</feature>
<dbReference type="Gene3D" id="1.10.510.10">
    <property type="entry name" value="Transferase(Phosphotransferase) domain 1"/>
    <property type="match status" value="1"/>
</dbReference>
<dbReference type="Gene3D" id="3.30.200.20">
    <property type="entry name" value="Phosphorylase Kinase, domain 1"/>
    <property type="match status" value="1"/>
</dbReference>
<accession>A0A518CS22</accession>
<dbReference type="Proteomes" id="UP000317178">
    <property type="component" value="Chromosome"/>
</dbReference>
<reference evidence="8 9" key="1">
    <citation type="submission" date="2019-02" db="EMBL/GenBank/DDBJ databases">
        <title>Deep-cultivation of Planctomycetes and their phenomic and genomic characterization uncovers novel biology.</title>
        <authorList>
            <person name="Wiegand S."/>
            <person name="Jogler M."/>
            <person name="Boedeker C."/>
            <person name="Pinto D."/>
            <person name="Vollmers J."/>
            <person name="Rivas-Marin E."/>
            <person name="Kohn T."/>
            <person name="Peeters S.H."/>
            <person name="Heuer A."/>
            <person name="Rast P."/>
            <person name="Oberbeckmann S."/>
            <person name="Bunk B."/>
            <person name="Jeske O."/>
            <person name="Meyerdierks A."/>
            <person name="Storesund J.E."/>
            <person name="Kallscheuer N."/>
            <person name="Luecker S."/>
            <person name="Lage O.M."/>
            <person name="Pohl T."/>
            <person name="Merkel B.J."/>
            <person name="Hornburger P."/>
            <person name="Mueller R.-W."/>
            <person name="Bruemmer F."/>
            <person name="Labrenz M."/>
            <person name="Spormann A.M."/>
            <person name="Op den Camp H."/>
            <person name="Overmann J."/>
            <person name="Amann R."/>
            <person name="Jetten M.S.M."/>
            <person name="Mascher T."/>
            <person name="Medema M.H."/>
            <person name="Devos D.P."/>
            <person name="Kaster A.-K."/>
            <person name="Ovreas L."/>
            <person name="Rohde M."/>
            <person name="Galperin M.Y."/>
            <person name="Jogler C."/>
        </authorList>
    </citation>
    <scope>NUCLEOTIDE SEQUENCE [LARGE SCALE GENOMIC DNA]</scope>
    <source>
        <strain evidence="8 9">Pla110</strain>
    </source>
</reference>
<evidence type="ECO:0000256" key="4">
    <source>
        <dbReference type="ARBA" id="ARBA00022840"/>
    </source>
</evidence>
<dbReference type="GO" id="GO:0004674">
    <property type="term" value="F:protein serine/threonine kinase activity"/>
    <property type="evidence" value="ECO:0007669"/>
    <property type="project" value="UniProtKB-EC"/>
</dbReference>
<feature type="binding site" evidence="5">
    <location>
        <position position="165"/>
    </location>
    <ligand>
        <name>ATP</name>
        <dbReference type="ChEBI" id="CHEBI:30616"/>
    </ligand>
</feature>
<evidence type="ECO:0000256" key="3">
    <source>
        <dbReference type="ARBA" id="ARBA00022777"/>
    </source>
</evidence>
<evidence type="ECO:0000256" key="6">
    <source>
        <dbReference type="SAM" id="MobiDB-lite"/>
    </source>
</evidence>
<feature type="region of interest" description="Disordered" evidence="6">
    <location>
        <begin position="472"/>
        <end position="540"/>
    </location>
</feature>
<keyword evidence="2 5" id="KW-0547">Nucleotide-binding</keyword>
<feature type="region of interest" description="Disordered" evidence="6">
    <location>
        <begin position="1"/>
        <end position="90"/>
    </location>
</feature>
<name>A0A518CS22_9PLAN</name>
<evidence type="ECO:0000259" key="7">
    <source>
        <dbReference type="PROSITE" id="PS50011"/>
    </source>
</evidence>
<dbReference type="SUPFAM" id="SSF56112">
    <property type="entry name" value="Protein kinase-like (PK-like)"/>
    <property type="match status" value="1"/>
</dbReference>
<dbReference type="InterPro" id="IPR011009">
    <property type="entry name" value="Kinase-like_dom_sf"/>
</dbReference>
<dbReference type="RefSeq" id="WP_144997842.1">
    <property type="nucleotide sequence ID" value="NZ_CP036281.1"/>
</dbReference>
<dbReference type="PANTHER" id="PTHR43289">
    <property type="entry name" value="MITOGEN-ACTIVATED PROTEIN KINASE KINASE KINASE 20-RELATED"/>
    <property type="match status" value="1"/>
</dbReference>
<keyword evidence="9" id="KW-1185">Reference proteome</keyword>
<dbReference type="PROSITE" id="PS00107">
    <property type="entry name" value="PROTEIN_KINASE_ATP"/>
    <property type="match status" value="1"/>
</dbReference>
<dbReference type="EMBL" id="CP036281">
    <property type="protein sequence ID" value="QDU82013.1"/>
    <property type="molecule type" value="Genomic_DNA"/>
</dbReference>
<organism evidence="8 9">
    <name type="scientific">Polystyrenella longa</name>
    <dbReference type="NCBI Taxonomy" id="2528007"/>
    <lineage>
        <taxon>Bacteria</taxon>
        <taxon>Pseudomonadati</taxon>
        <taxon>Planctomycetota</taxon>
        <taxon>Planctomycetia</taxon>
        <taxon>Planctomycetales</taxon>
        <taxon>Planctomycetaceae</taxon>
        <taxon>Polystyrenella</taxon>
    </lineage>
</organism>
<dbReference type="KEGG" id="plon:Pla110_37650"/>